<feature type="compositionally biased region" description="Polar residues" evidence="1">
    <location>
        <begin position="330"/>
        <end position="348"/>
    </location>
</feature>
<feature type="region of interest" description="Disordered" evidence="1">
    <location>
        <begin position="1"/>
        <end position="30"/>
    </location>
</feature>
<dbReference type="SUPFAM" id="SSF52540">
    <property type="entry name" value="P-loop containing nucleoside triphosphate hydrolases"/>
    <property type="match status" value="1"/>
</dbReference>
<dbReference type="STRING" id="1330018.A0A167KPR7"/>
<dbReference type="Pfam" id="PF00004">
    <property type="entry name" value="AAA"/>
    <property type="match status" value="1"/>
</dbReference>
<feature type="domain" description="AAA+ ATPase" evidence="2">
    <location>
        <begin position="248"/>
        <end position="442"/>
    </location>
</feature>
<dbReference type="InterPro" id="IPR027417">
    <property type="entry name" value="P-loop_NTPase"/>
</dbReference>
<protein>
    <recommendedName>
        <fullName evidence="2">AAA+ ATPase domain-containing protein</fullName>
    </recommendedName>
</protein>
<feature type="region of interest" description="Disordered" evidence="1">
    <location>
        <begin position="193"/>
        <end position="234"/>
    </location>
</feature>
<dbReference type="GO" id="GO:0016887">
    <property type="term" value="F:ATP hydrolysis activity"/>
    <property type="evidence" value="ECO:0007669"/>
    <property type="project" value="InterPro"/>
</dbReference>
<reference evidence="3 4" key="1">
    <citation type="journal article" date="2016" name="Mol. Biol. Evol.">
        <title>Comparative Genomics of Early-Diverging Mushroom-Forming Fungi Provides Insights into the Origins of Lignocellulose Decay Capabilities.</title>
        <authorList>
            <person name="Nagy L.G."/>
            <person name="Riley R."/>
            <person name="Tritt A."/>
            <person name="Adam C."/>
            <person name="Daum C."/>
            <person name="Floudas D."/>
            <person name="Sun H."/>
            <person name="Yadav J.S."/>
            <person name="Pangilinan J."/>
            <person name="Larsson K.H."/>
            <person name="Matsuura K."/>
            <person name="Barry K."/>
            <person name="Labutti K."/>
            <person name="Kuo R."/>
            <person name="Ohm R.A."/>
            <person name="Bhattacharya S.S."/>
            <person name="Shirouzu T."/>
            <person name="Yoshinaga Y."/>
            <person name="Martin F.M."/>
            <person name="Grigoriev I.V."/>
            <person name="Hibbett D.S."/>
        </authorList>
    </citation>
    <scope>NUCLEOTIDE SEQUENCE [LARGE SCALE GENOMIC DNA]</scope>
    <source>
        <strain evidence="3 4">TUFC12733</strain>
    </source>
</reference>
<dbReference type="GO" id="GO:0003677">
    <property type="term" value="F:DNA binding"/>
    <property type="evidence" value="ECO:0007669"/>
    <property type="project" value="TreeGrafter"/>
</dbReference>
<dbReference type="PANTHER" id="PTHR23389">
    <property type="entry name" value="CHROMOSOME TRANSMISSION FIDELITY FACTOR 18"/>
    <property type="match status" value="1"/>
</dbReference>
<feature type="region of interest" description="Disordered" evidence="1">
    <location>
        <begin position="61"/>
        <end position="82"/>
    </location>
</feature>
<dbReference type="SMART" id="SM00382">
    <property type="entry name" value="AAA"/>
    <property type="match status" value="1"/>
</dbReference>
<feature type="region of interest" description="Disordered" evidence="1">
    <location>
        <begin position="546"/>
        <end position="572"/>
    </location>
</feature>
<dbReference type="Proteomes" id="UP000076738">
    <property type="component" value="Unassembled WGS sequence"/>
</dbReference>
<gene>
    <name evidence="3" type="ORF">CALVIDRAFT_500936</name>
</gene>
<evidence type="ECO:0000256" key="1">
    <source>
        <dbReference type="SAM" id="MobiDB-lite"/>
    </source>
</evidence>
<feature type="region of interest" description="Disordered" evidence="1">
    <location>
        <begin position="330"/>
        <end position="352"/>
    </location>
</feature>
<dbReference type="InterPro" id="IPR003959">
    <property type="entry name" value="ATPase_AAA_core"/>
</dbReference>
<dbReference type="GO" id="GO:0005524">
    <property type="term" value="F:ATP binding"/>
    <property type="evidence" value="ECO:0007669"/>
    <property type="project" value="InterPro"/>
</dbReference>
<dbReference type="PANTHER" id="PTHR23389:SF21">
    <property type="entry name" value="ATPASE FAMILY AAA DOMAIN-CONTAINING PROTEIN 5"/>
    <property type="match status" value="1"/>
</dbReference>
<name>A0A167KPR7_CALVF</name>
<dbReference type="AlphaFoldDB" id="A0A167KPR7"/>
<feature type="region of interest" description="Disordered" evidence="1">
    <location>
        <begin position="144"/>
        <end position="165"/>
    </location>
</feature>
<dbReference type="EMBL" id="KV417292">
    <property type="protein sequence ID" value="KZO94867.1"/>
    <property type="molecule type" value="Genomic_DNA"/>
</dbReference>
<keyword evidence="4" id="KW-1185">Reference proteome</keyword>
<organism evidence="3 4">
    <name type="scientific">Calocera viscosa (strain TUFC12733)</name>
    <dbReference type="NCBI Taxonomy" id="1330018"/>
    <lineage>
        <taxon>Eukaryota</taxon>
        <taxon>Fungi</taxon>
        <taxon>Dikarya</taxon>
        <taxon>Basidiomycota</taxon>
        <taxon>Agaricomycotina</taxon>
        <taxon>Dacrymycetes</taxon>
        <taxon>Dacrymycetales</taxon>
        <taxon>Dacrymycetaceae</taxon>
        <taxon>Calocera</taxon>
    </lineage>
</organism>
<evidence type="ECO:0000313" key="3">
    <source>
        <dbReference type="EMBL" id="KZO94867.1"/>
    </source>
</evidence>
<dbReference type="GO" id="GO:0005634">
    <property type="term" value="C:nucleus"/>
    <property type="evidence" value="ECO:0007669"/>
    <property type="project" value="TreeGrafter"/>
</dbReference>
<evidence type="ECO:0000259" key="2">
    <source>
        <dbReference type="SMART" id="SM00382"/>
    </source>
</evidence>
<dbReference type="InterPro" id="IPR003593">
    <property type="entry name" value="AAA+_ATPase"/>
</dbReference>
<accession>A0A167KPR7</accession>
<dbReference type="OrthoDB" id="9996895at2759"/>
<feature type="compositionally biased region" description="Acidic residues" evidence="1">
    <location>
        <begin position="193"/>
        <end position="208"/>
    </location>
</feature>
<proteinExistence type="predicted"/>
<evidence type="ECO:0000313" key="4">
    <source>
        <dbReference type="Proteomes" id="UP000076738"/>
    </source>
</evidence>
<dbReference type="Gene3D" id="3.40.50.300">
    <property type="entry name" value="P-loop containing nucleotide triphosphate hydrolases"/>
    <property type="match status" value="1"/>
</dbReference>
<sequence>MRVALLPPWPDAESQHVGGSRPNSSSVTLAGGRRTLFKRRRLNPRPSQLLGYFDYTSLARDLTRPRPSSPAPVQSDEEETESPIFRAHLRHPALARLVGPIDDQHSELWCEKYRPLRATEVLGNEAHAIYLKDWLRALELRVTDDSPQPDGIDGPRPSFNGEKKRNIIRTVDKSQRRKRKRKIDDWIVSDDELSGTEWPEDPVEDWSAADDGTMSDHGSTASSAGPPPFLTTPRQTRHLPVHDFSQRLTNAILLSGPPGSGKTAAVYACAHDLGWEVFEVYPGIGKRSGAGLMTLVGEVGRNHLVRKAPVTGKVTFEKLLFAGNKSAGYQLSSGTQEQPISVDSSSPPDTGPAFMETLASSGTNGTAAQVRLPTPEATGVRQSVILLEEVDVLFREDAGFWQAVIALVKDSHRPVIMTCNDPTLVPIEDLPVQEHLRFEPAEAELQISYLQRIGWVEGHNFPRKVLSGIREGSSDLRQAINSLQWTCSGKHDLKSLRQNRSLSPTFEKDLKEASPGLVTRLDRYASFLDYRSFVDAYLTRPESRTIQALEPDRSESSLDDEQGHVAVQKPNPADTDVGIAAYLHDEVFADEVDATAISRFSHFIPPLESKPAAESACMTSLLTYLAPLIPISSYLLPHPAVIVDYAPYVRAMVHADDEGAEADAAREAARFSRAGRPLRLAAAKFNARLPYARWISLDELALAEARRGTLGF</sequence>